<dbReference type="SMART" id="SM00240">
    <property type="entry name" value="FHA"/>
    <property type="match status" value="1"/>
</dbReference>
<feature type="region of interest" description="Disordered" evidence="1">
    <location>
        <begin position="203"/>
        <end position="284"/>
    </location>
</feature>
<dbReference type="Pfam" id="PF00498">
    <property type="entry name" value="FHA"/>
    <property type="match status" value="1"/>
</dbReference>
<organism evidence="3 4">
    <name type="scientific">Claviceps purpurea (strain 20.1)</name>
    <name type="common">Ergot fungus</name>
    <name type="synonym">Sphacelia segetum</name>
    <dbReference type="NCBI Taxonomy" id="1111077"/>
    <lineage>
        <taxon>Eukaryota</taxon>
        <taxon>Fungi</taxon>
        <taxon>Dikarya</taxon>
        <taxon>Ascomycota</taxon>
        <taxon>Pezizomycotina</taxon>
        <taxon>Sordariomycetes</taxon>
        <taxon>Hypocreomycetidae</taxon>
        <taxon>Hypocreales</taxon>
        <taxon>Clavicipitaceae</taxon>
        <taxon>Claviceps</taxon>
    </lineage>
</organism>
<gene>
    <name evidence="3" type="ORF">CPUR_03148</name>
</gene>
<feature type="region of interest" description="Disordered" evidence="1">
    <location>
        <begin position="498"/>
        <end position="525"/>
    </location>
</feature>
<dbReference type="STRING" id="1111077.M1W4S6"/>
<dbReference type="Gene3D" id="2.60.200.20">
    <property type="match status" value="1"/>
</dbReference>
<dbReference type="Proteomes" id="UP000016801">
    <property type="component" value="Unassembled WGS sequence"/>
</dbReference>
<reference evidence="3 4" key="1">
    <citation type="journal article" date="2013" name="PLoS Genet.">
        <title>Plant-symbiotic fungi as chemical engineers: Multi-genome analysis of the Clavicipitaceae reveals dynamics of alkaloid loci.</title>
        <authorList>
            <person name="Schardl C.L."/>
            <person name="Young C.A."/>
            <person name="Hesse U."/>
            <person name="Amyotte S.G."/>
            <person name="Andreeva K."/>
            <person name="Calie P.J."/>
            <person name="Fleetwood D.J."/>
            <person name="Haws D.C."/>
            <person name="Moore N."/>
            <person name="Oeser B."/>
            <person name="Panaccione D.G."/>
            <person name="Schweri K.K."/>
            <person name="Voisey C.R."/>
            <person name="Farman M.L."/>
            <person name="Jaromczyk J.W."/>
            <person name="Roe B.A."/>
            <person name="O'Sullivan D.M."/>
            <person name="Scott B."/>
            <person name="Tudzynski P."/>
            <person name="An Z."/>
            <person name="Arnaoudova E.G."/>
            <person name="Bullock C.T."/>
            <person name="Charlton N.D."/>
            <person name="Chen L."/>
            <person name="Cox M."/>
            <person name="Dinkins R.D."/>
            <person name="Florea S."/>
            <person name="Glenn A.E."/>
            <person name="Gordon A."/>
            <person name="Gueldener U."/>
            <person name="Harris D.R."/>
            <person name="Hollin W."/>
            <person name="Jaromczyk J."/>
            <person name="Johnson R.D."/>
            <person name="Khan A.K."/>
            <person name="Leistner E."/>
            <person name="Leuchtmann A."/>
            <person name="Li C."/>
            <person name="Liu J."/>
            <person name="Liu J."/>
            <person name="Liu M."/>
            <person name="Mace W."/>
            <person name="Machado C."/>
            <person name="Nagabhyru P."/>
            <person name="Pan J."/>
            <person name="Schmid J."/>
            <person name="Sugawara K."/>
            <person name="Steiner U."/>
            <person name="Takach J.E."/>
            <person name="Tanaka E."/>
            <person name="Webb J.S."/>
            <person name="Wilson E.V."/>
            <person name="Wiseman J.L."/>
            <person name="Yoshida R."/>
            <person name="Zeng Z."/>
        </authorList>
    </citation>
    <scope>NUCLEOTIDE SEQUENCE [LARGE SCALE GENOMIC DNA]</scope>
    <source>
        <strain evidence="3 4">20.1</strain>
    </source>
</reference>
<dbReference type="InterPro" id="IPR008984">
    <property type="entry name" value="SMAD_FHA_dom_sf"/>
</dbReference>
<dbReference type="CDD" id="cd00060">
    <property type="entry name" value="FHA"/>
    <property type="match status" value="1"/>
</dbReference>
<dbReference type="EMBL" id="CAGA01000014">
    <property type="protein sequence ID" value="CCE29455.1"/>
    <property type="molecule type" value="Genomic_DNA"/>
</dbReference>
<dbReference type="InterPro" id="IPR000253">
    <property type="entry name" value="FHA_dom"/>
</dbReference>
<dbReference type="PROSITE" id="PS50006">
    <property type="entry name" value="FHA_DOMAIN"/>
    <property type="match status" value="1"/>
</dbReference>
<dbReference type="eggNOG" id="ENOG502SEM6">
    <property type="taxonomic scope" value="Eukaryota"/>
</dbReference>
<protein>
    <recommendedName>
        <fullName evidence="2">FHA domain-containing protein</fullName>
    </recommendedName>
</protein>
<evidence type="ECO:0000259" key="2">
    <source>
        <dbReference type="PROSITE" id="PS50006"/>
    </source>
</evidence>
<comment type="caution">
    <text evidence="3">The sequence shown here is derived from an EMBL/GenBank/DDBJ whole genome shotgun (WGS) entry which is preliminary data.</text>
</comment>
<proteinExistence type="predicted"/>
<dbReference type="InterPro" id="IPR050923">
    <property type="entry name" value="Cell_Proc_Reg/RNA_Proc"/>
</dbReference>
<sequence length="589" mass="62683">MSTKPSFPTVQVILTAVDPDADDGFFDRRILLTNIDPEITIGRSTKRDLQLTAKSHNACFDCPVMSRKHAKLQFWPFNHSVSIYDIGSLHGTHVNNRRIAPYESHRLTSGDVLKFGDAVQKGHDTFPACEMRIVLRHTTIDPYARPLVFTVPDSSDEEDIISDVDEVVDSDEETSVGKTRWAGIPSLLPDRTAVRSTVDLTSADASASKAQGAPSDAFCSGDISSNGKPASETKPSRCVPESGNSHGNAGVAHTSLRLDTDEEKLCDGNEGSAEAGRRRLQDLPNGPAESGLCWNDSHKIGHAEDAGHSKICSTPKLSPQTQLVDREKGIPSPGGATLDAMALSTICQPTVIAKEKHQEASASPNFSIDFGATKTDFLARTKADFFAAREHNRHAHASLTEAAELLRSSNGIAKDDESSLPESSRCPISDVLGPSKSWTCTTTAALLASGAALAPNAEVAPADCCCVEDSFEYSSAFACEMSKITDIAAILEDGDTLLTDGVETDPPQPLATDAECRPKKRKSDQLSVGLLTEAETGSSQIRDKSSALAPAAGAGRPLKRLRRAAEALGYATLGGFAVVSVLIATAPEF</sequence>
<name>M1W4S6_CLAP2</name>
<keyword evidence="4" id="KW-1185">Reference proteome</keyword>
<feature type="domain" description="FHA" evidence="2">
    <location>
        <begin position="39"/>
        <end position="99"/>
    </location>
</feature>
<dbReference type="SUPFAM" id="SSF49879">
    <property type="entry name" value="SMAD/FHA domain"/>
    <property type="match status" value="1"/>
</dbReference>
<dbReference type="HOGENOM" id="CLU_532177_0_0_1"/>
<dbReference type="OrthoDB" id="4096268at2759"/>
<dbReference type="VEuPathDB" id="FungiDB:CPUR_03148"/>
<feature type="compositionally biased region" description="Basic and acidic residues" evidence="1">
    <location>
        <begin position="256"/>
        <end position="267"/>
    </location>
</feature>
<evidence type="ECO:0000313" key="4">
    <source>
        <dbReference type="Proteomes" id="UP000016801"/>
    </source>
</evidence>
<evidence type="ECO:0000256" key="1">
    <source>
        <dbReference type="SAM" id="MobiDB-lite"/>
    </source>
</evidence>
<dbReference type="AlphaFoldDB" id="M1W4S6"/>
<accession>M1W4S6</accession>
<dbReference type="PANTHER" id="PTHR23308">
    <property type="entry name" value="NUCLEAR INHIBITOR OF PROTEIN PHOSPHATASE-1"/>
    <property type="match status" value="1"/>
</dbReference>
<evidence type="ECO:0000313" key="3">
    <source>
        <dbReference type="EMBL" id="CCE29455.1"/>
    </source>
</evidence>